<feature type="domain" description="Mce/MlaD" evidence="3">
    <location>
        <begin position="42"/>
        <end position="116"/>
    </location>
</feature>
<evidence type="ECO:0000313" key="5">
    <source>
        <dbReference type="Proteomes" id="UP000293296"/>
    </source>
</evidence>
<dbReference type="InterPro" id="IPR003399">
    <property type="entry name" value="Mce/MlaD"/>
</dbReference>
<dbReference type="InterPro" id="IPR052336">
    <property type="entry name" value="MlaD_Phospholipid_Transporter"/>
</dbReference>
<keyword evidence="5" id="KW-1185">Reference proteome</keyword>
<proteinExistence type="predicted"/>
<dbReference type="RefSeq" id="WP_129348344.1">
    <property type="nucleotide sequence ID" value="NZ_CP026538.1"/>
</dbReference>
<feature type="coiled-coil region" evidence="1">
    <location>
        <begin position="263"/>
        <end position="290"/>
    </location>
</feature>
<dbReference type="PANTHER" id="PTHR33371:SF4">
    <property type="entry name" value="INTERMEMBRANE PHOSPHOLIPID TRANSPORT SYSTEM BINDING PROTEIN MLAD"/>
    <property type="match status" value="1"/>
</dbReference>
<name>A0A4P6HKZ5_9BACT</name>
<evidence type="ECO:0000256" key="1">
    <source>
        <dbReference type="SAM" id="Coils"/>
    </source>
</evidence>
<accession>A0A4P6HKZ5</accession>
<sequence length="303" mass="33493">MLTAKASRSDYLKAAGALALGLVILGGFMVVLGGNWFWVKYDHYLIRFTAIKDLSRGRPVKYAGLDVGRVEDITLDVNDPRYIGVTVAIRQGFPLFGGTVARIAQKGLVGDYYVLLELRGQPGEKIPPGSAIAAITTMDVQELAAKAGEMLDDIRPKINEIAENISLLFTPENTESLKKALEGTPRLVEDLRLAANDFRRNWEALSGKGGKAAETLDASLKRMDKVVTTVEGELTKTLATFRTQAEHVGGLTSDVRQGFNYDQEQLEEILRNLNRTSREVRELASRLRERPWELLRPPSGPAR</sequence>
<evidence type="ECO:0000259" key="3">
    <source>
        <dbReference type="Pfam" id="PF02470"/>
    </source>
</evidence>
<reference evidence="4 5" key="1">
    <citation type="submission" date="2018-02" db="EMBL/GenBank/DDBJ databases">
        <title>Genome sequence of Desulfovibrio carbinolicus DSM 3852.</title>
        <authorList>
            <person name="Wilbanks E."/>
            <person name="Skennerton C.T."/>
            <person name="Orphan V.J."/>
        </authorList>
    </citation>
    <scope>NUCLEOTIDE SEQUENCE [LARGE SCALE GENOMIC DNA]</scope>
    <source>
        <strain evidence="4 5">DSM 3852</strain>
    </source>
</reference>
<dbReference type="PANTHER" id="PTHR33371">
    <property type="entry name" value="INTERMEMBRANE PHOSPHOLIPID TRANSPORT SYSTEM BINDING PROTEIN MLAD-RELATED"/>
    <property type="match status" value="1"/>
</dbReference>
<keyword evidence="1" id="KW-0175">Coiled coil</keyword>
<gene>
    <name evidence="4" type="ORF">C3Y92_00100</name>
</gene>
<dbReference type="KEGG" id="dcb:C3Y92_00100"/>
<protein>
    <submittedName>
        <fullName evidence="4">MCE family protein</fullName>
    </submittedName>
</protein>
<feature type="transmembrane region" description="Helical" evidence="2">
    <location>
        <begin position="12"/>
        <end position="38"/>
    </location>
</feature>
<keyword evidence="2" id="KW-0472">Membrane</keyword>
<dbReference type="Pfam" id="PF02470">
    <property type="entry name" value="MlaD"/>
    <property type="match status" value="1"/>
</dbReference>
<evidence type="ECO:0000313" key="4">
    <source>
        <dbReference type="EMBL" id="QAZ65728.1"/>
    </source>
</evidence>
<dbReference type="OrthoDB" id="5372112at2"/>
<keyword evidence="2" id="KW-0812">Transmembrane</keyword>
<keyword evidence="2" id="KW-1133">Transmembrane helix</keyword>
<dbReference type="Proteomes" id="UP000293296">
    <property type="component" value="Chromosome"/>
</dbReference>
<organism evidence="4 5">
    <name type="scientific">Solidesulfovibrio carbinolicus</name>
    <dbReference type="NCBI Taxonomy" id="296842"/>
    <lineage>
        <taxon>Bacteria</taxon>
        <taxon>Pseudomonadati</taxon>
        <taxon>Thermodesulfobacteriota</taxon>
        <taxon>Desulfovibrionia</taxon>
        <taxon>Desulfovibrionales</taxon>
        <taxon>Desulfovibrionaceae</taxon>
        <taxon>Solidesulfovibrio</taxon>
    </lineage>
</organism>
<dbReference type="EMBL" id="CP026538">
    <property type="protein sequence ID" value="QAZ65728.1"/>
    <property type="molecule type" value="Genomic_DNA"/>
</dbReference>
<dbReference type="AlphaFoldDB" id="A0A4P6HKZ5"/>
<evidence type="ECO:0000256" key="2">
    <source>
        <dbReference type="SAM" id="Phobius"/>
    </source>
</evidence>